<feature type="region of interest" description="Disordered" evidence="1">
    <location>
        <begin position="1"/>
        <end position="30"/>
    </location>
</feature>
<dbReference type="EMBL" id="AZBU02000011">
    <property type="protein sequence ID" value="TKR61686.1"/>
    <property type="molecule type" value="Genomic_DNA"/>
</dbReference>
<reference evidence="2 3" key="2">
    <citation type="journal article" date="2019" name="G3 (Bethesda)">
        <title>Hybrid Assembly of the Genome of the Entomopathogenic Nematode Steinernema carpocapsae Identifies the X-Chromosome.</title>
        <authorList>
            <person name="Serra L."/>
            <person name="Macchietto M."/>
            <person name="Macias-Munoz A."/>
            <person name="McGill C.J."/>
            <person name="Rodriguez I.M."/>
            <person name="Rodriguez B."/>
            <person name="Murad R."/>
            <person name="Mortazavi A."/>
        </authorList>
    </citation>
    <scope>NUCLEOTIDE SEQUENCE [LARGE SCALE GENOMIC DNA]</scope>
    <source>
        <strain evidence="2 3">ALL</strain>
    </source>
</reference>
<reference evidence="2 3" key="1">
    <citation type="journal article" date="2015" name="Genome Biol.">
        <title>Comparative genomics of Steinernema reveals deeply conserved gene regulatory networks.</title>
        <authorList>
            <person name="Dillman A.R."/>
            <person name="Macchietto M."/>
            <person name="Porter C.F."/>
            <person name="Rogers A."/>
            <person name="Williams B."/>
            <person name="Antoshechkin I."/>
            <person name="Lee M.M."/>
            <person name="Goodwin Z."/>
            <person name="Lu X."/>
            <person name="Lewis E.E."/>
            <person name="Goodrich-Blair H."/>
            <person name="Stock S.P."/>
            <person name="Adams B.J."/>
            <person name="Sternberg P.W."/>
            <person name="Mortazavi A."/>
        </authorList>
    </citation>
    <scope>NUCLEOTIDE SEQUENCE [LARGE SCALE GENOMIC DNA]</scope>
    <source>
        <strain evidence="2 3">ALL</strain>
    </source>
</reference>
<dbReference type="Proteomes" id="UP000298663">
    <property type="component" value="Unassembled WGS sequence"/>
</dbReference>
<evidence type="ECO:0000256" key="1">
    <source>
        <dbReference type="SAM" id="MobiDB-lite"/>
    </source>
</evidence>
<evidence type="ECO:0000313" key="3">
    <source>
        <dbReference type="Proteomes" id="UP000298663"/>
    </source>
</evidence>
<gene>
    <name evidence="2" type="ORF">L596_028766</name>
</gene>
<keyword evidence="3" id="KW-1185">Reference proteome</keyword>
<comment type="caution">
    <text evidence="2">The sequence shown here is derived from an EMBL/GenBank/DDBJ whole genome shotgun (WGS) entry which is preliminary data.</text>
</comment>
<dbReference type="AlphaFoldDB" id="A0A4U5LZA6"/>
<proteinExistence type="predicted"/>
<organism evidence="2 3">
    <name type="scientific">Steinernema carpocapsae</name>
    <name type="common">Entomopathogenic nematode</name>
    <dbReference type="NCBI Taxonomy" id="34508"/>
    <lineage>
        <taxon>Eukaryota</taxon>
        <taxon>Metazoa</taxon>
        <taxon>Ecdysozoa</taxon>
        <taxon>Nematoda</taxon>
        <taxon>Chromadorea</taxon>
        <taxon>Rhabditida</taxon>
        <taxon>Tylenchina</taxon>
        <taxon>Panagrolaimomorpha</taxon>
        <taxon>Strongyloidoidea</taxon>
        <taxon>Steinernematidae</taxon>
        <taxon>Steinernema</taxon>
    </lineage>
</organism>
<accession>A0A4U5LZA6</accession>
<protein>
    <submittedName>
        <fullName evidence="2">Uncharacterized protein</fullName>
    </submittedName>
</protein>
<evidence type="ECO:0000313" key="2">
    <source>
        <dbReference type="EMBL" id="TKR61686.1"/>
    </source>
</evidence>
<name>A0A4U5LZA6_STECR</name>
<sequence>MEDDCVNESARGLTEGLTVDEKEPSEVGSRPLRRLSVNHDREWRNRRRKADRNISKDLGMLCFGHVYKKVLISSLYSKK</sequence>